<comment type="similarity">
    <text evidence="2">Belongs to the class-I pyridoxal-phosphate-dependent aminotransferase family.</text>
</comment>
<dbReference type="PANTHER" id="PTHR46383">
    <property type="entry name" value="ASPARTATE AMINOTRANSFERASE"/>
    <property type="match status" value="1"/>
</dbReference>
<dbReference type="Gene3D" id="3.40.640.10">
    <property type="entry name" value="Type I PLP-dependent aspartate aminotransferase-like (Major domain)"/>
    <property type="match status" value="1"/>
</dbReference>
<keyword evidence="10" id="KW-1185">Reference proteome</keyword>
<comment type="caution">
    <text evidence="9">The sequence shown here is derived from an EMBL/GenBank/DDBJ whole genome shotgun (WGS) entry which is preliminary data.</text>
</comment>
<evidence type="ECO:0000256" key="5">
    <source>
        <dbReference type="ARBA" id="ARBA00022679"/>
    </source>
</evidence>
<evidence type="ECO:0000256" key="3">
    <source>
        <dbReference type="ARBA" id="ARBA00012753"/>
    </source>
</evidence>
<keyword evidence="9" id="KW-0670">Pyruvate</keyword>
<keyword evidence="5 9" id="KW-0808">Transferase</keyword>
<reference evidence="10" key="1">
    <citation type="submission" date="2015-07" db="EMBL/GenBank/DDBJ databases">
        <title>Draft Genome Sequence of Roseovarius tolerans EL-164, a producer of N-Acylated Alanine Methyl Esters (NAMEs).</title>
        <authorList>
            <person name="Voget S."/>
            <person name="Bruns H."/>
            <person name="Wagner-Doebler I."/>
            <person name="Schulz S."/>
            <person name="Daniel R."/>
        </authorList>
    </citation>
    <scope>NUCLEOTIDE SEQUENCE [LARGE SCALE GENOMIC DNA]</scope>
    <source>
        <strain evidence="10">EL-164</strain>
    </source>
</reference>
<dbReference type="InterPro" id="IPR015421">
    <property type="entry name" value="PyrdxlP-dep_Trfase_major"/>
</dbReference>
<dbReference type="SUPFAM" id="SSF53383">
    <property type="entry name" value="PLP-dependent transferases"/>
    <property type="match status" value="1"/>
</dbReference>
<dbReference type="STRING" id="74031.SAMN04488077_11349"/>
<dbReference type="AlphaFoldDB" id="A0A0L6CWI7"/>
<evidence type="ECO:0000313" key="10">
    <source>
        <dbReference type="Proteomes" id="UP000037046"/>
    </source>
</evidence>
<dbReference type="EC" id="2.6.1.1" evidence="3"/>
<name>A0A0L6CWI7_9RHOB</name>
<dbReference type="GO" id="GO:0030170">
    <property type="term" value="F:pyridoxal phosphate binding"/>
    <property type="evidence" value="ECO:0007669"/>
    <property type="project" value="InterPro"/>
</dbReference>
<gene>
    <name evidence="9" type="primary">aruH</name>
    <name evidence="9" type="ORF">ROTO_13320</name>
</gene>
<dbReference type="PATRIC" id="fig|74031.6.peg.1361"/>
<organism evidence="9 10">
    <name type="scientific">Roseovarius tolerans</name>
    <dbReference type="NCBI Taxonomy" id="74031"/>
    <lineage>
        <taxon>Bacteria</taxon>
        <taxon>Pseudomonadati</taxon>
        <taxon>Pseudomonadota</taxon>
        <taxon>Alphaproteobacteria</taxon>
        <taxon>Rhodobacterales</taxon>
        <taxon>Roseobacteraceae</taxon>
        <taxon>Roseovarius</taxon>
    </lineage>
</organism>
<evidence type="ECO:0000313" key="9">
    <source>
        <dbReference type="EMBL" id="KNX42129.1"/>
    </source>
</evidence>
<keyword evidence="6" id="KW-0663">Pyridoxal phosphate</keyword>
<dbReference type="InterPro" id="IPR015424">
    <property type="entry name" value="PyrdxlP-dep_Trfase"/>
</dbReference>
<comment type="cofactor">
    <cofactor evidence="1">
        <name>pyridoxal 5'-phosphate</name>
        <dbReference type="ChEBI" id="CHEBI:597326"/>
    </cofactor>
</comment>
<dbReference type="GO" id="GO:0006520">
    <property type="term" value="P:amino acid metabolic process"/>
    <property type="evidence" value="ECO:0007669"/>
    <property type="project" value="InterPro"/>
</dbReference>
<keyword evidence="4 9" id="KW-0032">Aminotransferase</keyword>
<dbReference type="InterPro" id="IPR015422">
    <property type="entry name" value="PyrdxlP-dep_Trfase_small"/>
</dbReference>
<dbReference type="InterPro" id="IPR050596">
    <property type="entry name" value="AspAT/PAT-like"/>
</dbReference>
<proteinExistence type="inferred from homology"/>
<dbReference type="Proteomes" id="UP000037046">
    <property type="component" value="Unassembled WGS sequence"/>
</dbReference>
<dbReference type="Gene3D" id="3.90.1150.10">
    <property type="entry name" value="Aspartate Aminotransferase, domain 1"/>
    <property type="match status" value="1"/>
</dbReference>
<protein>
    <recommendedName>
        <fullName evidence="3">aspartate transaminase</fullName>
        <ecNumber evidence="3">2.6.1.1</ecNumber>
    </recommendedName>
</protein>
<evidence type="ECO:0000259" key="8">
    <source>
        <dbReference type="Pfam" id="PF00155"/>
    </source>
</evidence>
<evidence type="ECO:0000256" key="6">
    <source>
        <dbReference type="ARBA" id="ARBA00022898"/>
    </source>
</evidence>
<comment type="catalytic activity">
    <reaction evidence="7">
        <text>L-aspartate + 2-oxoglutarate = oxaloacetate + L-glutamate</text>
        <dbReference type="Rhea" id="RHEA:21824"/>
        <dbReference type="ChEBI" id="CHEBI:16452"/>
        <dbReference type="ChEBI" id="CHEBI:16810"/>
        <dbReference type="ChEBI" id="CHEBI:29985"/>
        <dbReference type="ChEBI" id="CHEBI:29991"/>
        <dbReference type="EC" id="2.6.1.1"/>
    </reaction>
</comment>
<dbReference type="InterPro" id="IPR004839">
    <property type="entry name" value="Aminotransferase_I/II_large"/>
</dbReference>
<accession>A0A0L6CWI7</accession>
<dbReference type="CDD" id="cd00609">
    <property type="entry name" value="AAT_like"/>
    <property type="match status" value="1"/>
</dbReference>
<evidence type="ECO:0000256" key="1">
    <source>
        <dbReference type="ARBA" id="ARBA00001933"/>
    </source>
</evidence>
<evidence type="ECO:0000256" key="4">
    <source>
        <dbReference type="ARBA" id="ARBA00022576"/>
    </source>
</evidence>
<dbReference type="EMBL" id="LGVV01000012">
    <property type="protein sequence ID" value="KNX42129.1"/>
    <property type="molecule type" value="Genomic_DNA"/>
</dbReference>
<sequence>MARAKLPAAQTIGEKGQGMRFSAVTERLAGQGGAKWAVHFRAAEMAAEGRDVIRLTIGEPDVPAPDSLTEAATRAMRAGRTGYSDGRGEIGLRRALAERYSAARGRSFNPDQVMCFPGTQTALYAVMCALAEAGDEVLVGDPMYATYEGVIRATGATMVPVPLRPGRGFRMAAEDLAAKITPRSRAILLTTPHNPTGAILSAGDIAAIGAVARAHDLWIISDEVYEEMVFAGAHFTSPLADPDLAERVIAVSSISKSHAAPGFRSGWCVGPEAFTEALLPLSEVMLFGNQPFLADMTEAAIRAGSAVAPGMRARFAARAARLADRLERATGLRVNRPEAGMFAMIDVSATGMSGTDYALDLLERTGVAVMPGASFGATLDGWVRVALTVPESQFDHAIERIVAHAAPLSGQTAGAASRAGQIVS</sequence>
<dbReference type="Pfam" id="PF00155">
    <property type="entry name" value="Aminotran_1_2"/>
    <property type="match status" value="1"/>
</dbReference>
<evidence type="ECO:0000256" key="2">
    <source>
        <dbReference type="ARBA" id="ARBA00007441"/>
    </source>
</evidence>
<dbReference type="PANTHER" id="PTHR46383:SF1">
    <property type="entry name" value="ASPARTATE AMINOTRANSFERASE"/>
    <property type="match status" value="1"/>
</dbReference>
<feature type="domain" description="Aminotransferase class I/classII large" evidence="8">
    <location>
        <begin position="51"/>
        <end position="401"/>
    </location>
</feature>
<evidence type="ECO:0000256" key="7">
    <source>
        <dbReference type="ARBA" id="ARBA00049185"/>
    </source>
</evidence>
<dbReference type="GO" id="GO:0004069">
    <property type="term" value="F:L-aspartate:2-oxoglutarate aminotransferase activity"/>
    <property type="evidence" value="ECO:0007669"/>
    <property type="project" value="UniProtKB-EC"/>
</dbReference>